<dbReference type="InterPro" id="IPR005344">
    <property type="entry name" value="TMEM33/Pom33"/>
</dbReference>
<proteinExistence type="inferred from homology"/>
<dbReference type="InterPro" id="IPR051645">
    <property type="entry name" value="PER33/POM33_regulator"/>
</dbReference>
<dbReference type="STRING" id="698492.A0A0E9N9H6"/>
<dbReference type="GO" id="GO:0005783">
    <property type="term" value="C:endoplasmic reticulum"/>
    <property type="evidence" value="ECO:0007669"/>
    <property type="project" value="TreeGrafter"/>
</dbReference>
<evidence type="ECO:0000256" key="4">
    <source>
        <dbReference type="ARBA" id="ARBA00022989"/>
    </source>
</evidence>
<dbReference type="AlphaFoldDB" id="A0A0E9N9H6"/>
<reference evidence="7 8" key="2">
    <citation type="journal article" date="2014" name="J. Gen. Appl. Microbiol.">
        <title>The early diverging ascomycetous budding yeast Saitoella complicata has three histone deacetylases belonging to the Clr6, Hos2, and Rpd3 lineages.</title>
        <authorList>
            <person name="Nishida H."/>
            <person name="Matsumoto T."/>
            <person name="Kondo S."/>
            <person name="Hamamoto M."/>
            <person name="Yoshikawa H."/>
        </authorList>
    </citation>
    <scope>NUCLEOTIDE SEQUENCE [LARGE SCALE GENOMIC DNA]</scope>
    <source>
        <strain evidence="7 8">NRRL Y-17804</strain>
    </source>
</reference>
<dbReference type="PANTHER" id="PTHR12703:SF4">
    <property type="entry name" value="TRANSMEMBRANE PROTEIN 33"/>
    <property type="match status" value="1"/>
</dbReference>
<evidence type="ECO:0000256" key="2">
    <source>
        <dbReference type="ARBA" id="ARBA00007322"/>
    </source>
</evidence>
<comment type="subcellular location">
    <subcellularLocation>
        <location evidence="1">Membrane</location>
        <topology evidence="1">Multi-pass membrane protein</topology>
    </subcellularLocation>
</comment>
<evidence type="ECO:0000313" key="8">
    <source>
        <dbReference type="Proteomes" id="UP000033140"/>
    </source>
</evidence>
<keyword evidence="3 6" id="KW-0812">Transmembrane</keyword>
<feature type="transmembrane region" description="Helical" evidence="6">
    <location>
        <begin position="24"/>
        <end position="45"/>
    </location>
</feature>
<feature type="transmembrane region" description="Helical" evidence="6">
    <location>
        <begin position="99"/>
        <end position="127"/>
    </location>
</feature>
<dbReference type="EMBL" id="BACD03000004">
    <property type="protein sequence ID" value="GAO46443.1"/>
    <property type="molecule type" value="Genomic_DNA"/>
</dbReference>
<evidence type="ECO:0000256" key="6">
    <source>
        <dbReference type="SAM" id="Phobius"/>
    </source>
</evidence>
<keyword evidence="8" id="KW-1185">Reference proteome</keyword>
<dbReference type="Pfam" id="PF03661">
    <property type="entry name" value="TMEM33_Pom33"/>
    <property type="match status" value="1"/>
</dbReference>
<dbReference type="GO" id="GO:0071786">
    <property type="term" value="P:endoplasmic reticulum tubular network organization"/>
    <property type="evidence" value="ECO:0007669"/>
    <property type="project" value="TreeGrafter"/>
</dbReference>
<dbReference type="Proteomes" id="UP000033140">
    <property type="component" value="Unassembled WGS sequence"/>
</dbReference>
<keyword evidence="5 6" id="KW-0472">Membrane</keyword>
<reference evidence="7 8" key="1">
    <citation type="journal article" date="2011" name="J. Gen. Appl. Microbiol.">
        <title>Draft genome sequencing of the enigmatic yeast Saitoella complicata.</title>
        <authorList>
            <person name="Nishida H."/>
            <person name="Hamamoto M."/>
            <person name="Sugiyama J."/>
        </authorList>
    </citation>
    <scope>NUCLEOTIDE SEQUENCE [LARGE SCALE GENOMIC DNA]</scope>
    <source>
        <strain evidence="7 8">NRRL Y-17804</strain>
    </source>
</reference>
<gene>
    <name evidence="7" type="ORF">G7K_0674-t1</name>
</gene>
<protein>
    <submittedName>
        <fullName evidence="7">Uncharacterized protein</fullName>
    </submittedName>
</protein>
<evidence type="ECO:0000256" key="5">
    <source>
        <dbReference type="ARBA" id="ARBA00023136"/>
    </source>
</evidence>
<keyword evidence="4 6" id="KW-1133">Transmembrane helix</keyword>
<reference evidence="7 8" key="3">
    <citation type="journal article" date="2015" name="Genome Announc.">
        <title>Draft Genome Sequence of the Archiascomycetous Yeast Saitoella complicata.</title>
        <authorList>
            <person name="Yamauchi K."/>
            <person name="Kondo S."/>
            <person name="Hamamoto M."/>
            <person name="Takahashi Y."/>
            <person name="Ogura Y."/>
            <person name="Hayashi T."/>
            <person name="Nishida H."/>
        </authorList>
    </citation>
    <scope>NUCLEOTIDE SEQUENCE [LARGE SCALE GENOMIC DNA]</scope>
    <source>
        <strain evidence="7 8">NRRL Y-17804</strain>
    </source>
</reference>
<comment type="similarity">
    <text evidence="2">Belongs to the PER33/POM33 family.</text>
</comment>
<comment type="caution">
    <text evidence="7">The sequence shown here is derived from an EMBL/GenBank/DDBJ whole genome shotgun (WGS) entry which is preliminary data.</text>
</comment>
<dbReference type="GO" id="GO:0061024">
    <property type="term" value="P:membrane organization"/>
    <property type="evidence" value="ECO:0007669"/>
    <property type="project" value="TreeGrafter"/>
</dbReference>
<feature type="transmembrane region" description="Helical" evidence="6">
    <location>
        <begin position="57"/>
        <end position="78"/>
    </location>
</feature>
<organism evidence="7 8">
    <name type="scientific">Saitoella complicata (strain BCRC 22490 / CBS 7301 / JCM 7358 / NBRC 10748 / NRRL Y-17804)</name>
    <dbReference type="NCBI Taxonomy" id="698492"/>
    <lineage>
        <taxon>Eukaryota</taxon>
        <taxon>Fungi</taxon>
        <taxon>Dikarya</taxon>
        <taxon>Ascomycota</taxon>
        <taxon>Taphrinomycotina</taxon>
        <taxon>Taphrinomycotina incertae sedis</taxon>
        <taxon>Saitoella</taxon>
    </lineage>
</organism>
<evidence type="ECO:0000313" key="7">
    <source>
        <dbReference type="EMBL" id="GAO46443.1"/>
    </source>
</evidence>
<evidence type="ECO:0000256" key="3">
    <source>
        <dbReference type="ARBA" id="ARBA00022692"/>
    </source>
</evidence>
<accession>A0A0E9N9H6</accession>
<sequence length="271" mass="30481">MPAQTRPEQPLADRLKTLAKHPQFTWWIGHVLVLVCSIRYFLSLLTLSLSPPTSSSLSYRLAFIGAITTYGVVLYKTYVNKIQTLDINFIGRLLRDDNALYFGVAVYWLLTSRVSVALVPFATYSVFHFSTYLRNNVIPAVSPSLSKSPLSTKITAFVDANFPHAMRFVAVFELVAITIRLALPLVLFRVRAIFTLLLWVMFLRFREASSTQMRDAVVRSGQWVDHLCLQPGTPDVIRRVVWPRVKAFAAGLQIPRAPAAAQANASPRKTQ</sequence>
<evidence type="ECO:0000256" key="1">
    <source>
        <dbReference type="ARBA" id="ARBA00004141"/>
    </source>
</evidence>
<name>A0A0E9N9H6_SAICN</name>
<dbReference type="GO" id="GO:0016020">
    <property type="term" value="C:membrane"/>
    <property type="evidence" value="ECO:0007669"/>
    <property type="project" value="UniProtKB-SubCell"/>
</dbReference>
<dbReference type="PANTHER" id="PTHR12703">
    <property type="entry name" value="TRANSMEMBRANE PROTEIN 33"/>
    <property type="match status" value="1"/>
</dbReference>
<dbReference type="OMA" id="NVQYLIM"/>
<feature type="transmembrane region" description="Helical" evidence="6">
    <location>
        <begin position="181"/>
        <end position="203"/>
    </location>
</feature>